<evidence type="ECO:0000313" key="1">
    <source>
        <dbReference type="EMBL" id="CAG8727540.1"/>
    </source>
</evidence>
<sequence length="228" mass="26525">MLWTKKHNERMQGDKFCRKWHPLPVLIRRNLRYARNSSPLKKSRDRLHFLTRSKLITLMTVSNVIRNQRLRLTIKFMTHQNEEDRYSSGFQRKTNLPENPISSIKNVLEPMSFRAMFSATRMRPNTSFEARMNLSGLLDNSIILKTSTNTSNNISNPVINLNHCILPEPETNLSISPVTVNHGEDTTTSRYNQSGNLGFIRQYIVSKLPSVSKITRFTKLRPINQNRL</sequence>
<gene>
    <name evidence="1" type="ORF">FCALED_LOCUS14771</name>
</gene>
<dbReference type="Proteomes" id="UP000789570">
    <property type="component" value="Unassembled WGS sequence"/>
</dbReference>
<dbReference type="EMBL" id="CAJVPQ010011508">
    <property type="protein sequence ID" value="CAG8727540.1"/>
    <property type="molecule type" value="Genomic_DNA"/>
</dbReference>
<name>A0A9N9NFR1_9GLOM</name>
<proteinExistence type="predicted"/>
<reference evidence="1" key="1">
    <citation type="submission" date="2021-06" db="EMBL/GenBank/DDBJ databases">
        <authorList>
            <person name="Kallberg Y."/>
            <person name="Tangrot J."/>
            <person name="Rosling A."/>
        </authorList>
    </citation>
    <scope>NUCLEOTIDE SEQUENCE</scope>
    <source>
        <strain evidence="1">UK204</strain>
    </source>
</reference>
<accession>A0A9N9NFR1</accession>
<evidence type="ECO:0000313" key="2">
    <source>
        <dbReference type="Proteomes" id="UP000789570"/>
    </source>
</evidence>
<organism evidence="1 2">
    <name type="scientific">Funneliformis caledonium</name>
    <dbReference type="NCBI Taxonomy" id="1117310"/>
    <lineage>
        <taxon>Eukaryota</taxon>
        <taxon>Fungi</taxon>
        <taxon>Fungi incertae sedis</taxon>
        <taxon>Mucoromycota</taxon>
        <taxon>Glomeromycotina</taxon>
        <taxon>Glomeromycetes</taxon>
        <taxon>Glomerales</taxon>
        <taxon>Glomeraceae</taxon>
        <taxon>Funneliformis</taxon>
    </lineage>
</organism>
<comment type="caution">
    <text evidence="1">The sequence shown here is derived from an EMBL/GenBank/DDBJ whole genome shotgun (WGS) entry which is preliminary data.</text>
</comment>
<keyword evidence="2" id="KW-1185">Reference proteome</keyword>
<dbReference type="AlphaFoldDB" id="A0A9N9NFR1"/>
<protein>
    <submittedName>
        <fullName evidence="1">1597_t:CDS:1</fullName>
    </submittedName>
</protein>